<reference evidence="11" key="3">
    <citation type="submission" date="2015-06" db="UniProtKB">
        <authorList>
            <consortium name="EnsemblMetazoa"/>
        </authorList>
    </citation>
    <scope>IDENTIFICATION</scope>
</reference>
<feature type="transmembrane region" description="Helical" evidence="9">
    <location>
        <begin position="12"/>
        <end position="33"/>
    </location>
</feature>
<dbReference type="PANTHER" id="PTHR13481:SF0">
    <property type="entry name" value="SREBP REGULATING GENE PROTEIN"/>
    <property type="match status" value="1"/>
</dbReference>
<dbReference type="KEGG" id="hro:HELRODRAFT_157537"/>
<keyword evidence="4" id="KW-0333">Golgi apparatus</keyword>
<dbReference type="PANTHER" id="PTHR13481">
    <property type="entry name" value="SREBP REGULATING GENE PROTEIN"/>
    <property type="match status" value="1"/>
</dbReference>
<evidence type="ECO:0000256" key="9">
    <source>
        <dbReference type="SAM" id="Phobius"/>
    </source>
</evidence>
<dbReference type="eggNOG" id="KOG3136">
    <property type="taxonomic scope" value="Eukaryota"/>
</dbReference>
<keyword evidence="6" id="KW-0325">Glycoprotein</keyword>
<evidence type="ECO:0000256" key="2">
    <source>
        <dbReference type="ARBA" id="ARBA00022692"/>
    </source>
</evidence>
<evidence type="ECO:0000256" key="5">
    <source>
        <dbReference type="ARBA" id="ARBA00023136"/>
    </source>
</evidence>
<gene>
    <name evidence="11" type="primary">20197728</name>
    <name evidence="10" type="ORF">HELRODRAFT_157537</name>
</gene>
<evidence type="ECO:0000256" key="6">
    <source>
        <dbReference type="ARBA" id="ARBA00023180"/>
    </source>
</evidence>
<evidence type="ECO:0000256" key="7">
    <source>
        <dbReference type="ARBA" id="ARBA00023461"/>
    </source>
</evidence>
<dbReference type="OMA" id="QHICKSC"/>
<dbReference type="EnsemblMetazoa" id="HelroT157537">
    <property type="protein sequence ID" value="HelroP157537"/>
    <property type="gene ID" value="HelroG157537"/>
</dbReference>
<name>T1EMC8_HELRO</name>
<keyword evidence="2 9" id="KW-0812">Transmembrane</keyword>
<dbReference type="RefSeq" id="XP_009024241.1">
    <property type="nucleotide sequence ID" value="XM_009025993.1"/>
</dbReference>
<organism evidence="11 12">
    <name type="scientific">Helobdella robusta</name>
    <name type="common">Californian leech</name>
    <dbReference type="NCBI Taxonomy" id="6412"/>
    <lineage>
        <taxon>Eukaryota</taxon>
        <taxon>Metazoa</taxon>
        <taxon>Spiralia</taxon>
        <taxon>Lophotrochozoa</taxon>
        <taxon>Annelida</taxon>
        <taxon>Clitellata</taxon>
        <taxon>Hirudinea</taxon>
        <taxon>Rhynchobdellida</taxon>
        <taxon>Glossiphoniidae</taxon>
        <taxon>Helobdella</taxon>
    </lineage>
</organism>
<dbReference type="InParanoid" id="T1EMC8"/>
<accession>T1EMC8</accession>
<keyword evidence="5 9" id="KW-0472">Membrane</keyword>
<evidence type="ECO:0000256" key="3">
    <source>
        <dbReference type="ARBA" id="ARBA00022989"/>
    </source>
</evidence>
<evidence type="ECO:0000313" key="12">
    <source>
        <dbReference type="Proteomes" id="UP000015101"/>
    </source>
</evidence>
<dbReference type="EMBL" id="AMQM01006208">
    <property type="status" value="NOT_ANNOTATED_CDS"/>
    <property type="molecule type" value="Genomic_DNA"/>
</dbReference>
<dbReference type="HOGENOM" id="CLU_079455_0_0_1"/>
<keyword evidence="3 9" id="KW-1133">Transmembrane helix</keyword>
<dbReference type="GO" id="GO:2000640">
    <property type="term" value="P:positive regulation of SREBP signaling pathway"/>
    <property type="evidence" value="ECO:0007669"/>
    <property type="project" value="InterPro"/>
</dbReference>
<dbReference type="AlphaFoldDB" id="T1EMC8"/>
<sequence length="186" mass="21186">MIGIRILRKRSVLTAVFLFSLVYFIANIIIRIVSFECTSQKAIDWKVGPKDGNETAEVCRNSVQGWTWIVDEQGYVCSRSSVLPNGCCPQSSVRFSCQSCQMNCCCAVFEYCVSCCMQPDKKMKLRKTFVRLARAFPYLFSSVNDVFELCLSKCRTSSHSLQHENTYRDPLMKFCYGSDLPALQIT</sequence>
<proteinExistence type="inferred from homology"/>
<dbReference type="Proteomes" id="UP000015101">
    <property type="component" value="Unassembled WGS sequence"/>
</dbReference>
<protein>
    <recommendedName>
        <fullName evidence="8">SREBP regulating gene protein</fullName>
    </recommendedName>
</protein>
<dbReference type="Pfam" id="PF10218">
    <property type="entry name" value="SPRING1"/>
    <property type="match status" value="1"/>
</dbReference>
<evidence type="ECO:0000313" key="10">
    <source>
        <dbReference type="EMBL" id="ESN97791.1"/>
    </source>
</evidence>
<dbReference type="OrthoDB" id="70142at2759"/>
<dbReference type="InterPro" id="IPR019352">
    <property type="entry name" value="SPRING1"/>
</dbReference>
<evidence type="ECO:0000256" key="1">
    <source>
        <dbReference type="ARBA" id="ARBA00004194"/>
    </source>
</evidence>
<dbReference type="FunCoup" id="T1EMC8">
    <property type="interactions" value="165"/>
</dbReference>
<dbReference type="GeneID" id="20197728"/>
<dbReference type="CTD" id="20197728"/>
<dbReference type="GO" id="GO:0000139">
    <property type="term" value="C:Golgi membrane"/>
    <property type="evidence" value="ECO:0007669"/>
    <property type="project" value="UniProtKB-SubCell"/>
</dbReference>
<evidence type="ECO:0000313" key="11">
    <source>
        <dbReference type="EnsemblMetazoa" id="HelroP157537"/>
    </source>
</evidence>
<comment type="subcellular location">
    <subcellularLocation>
        <location evidence="1">Golgi apparatus membrane</location>
        <topology evidence="1">Single-pass membrane protein</topology>
    </subcellularLocation>
</comment>
<dbReference type="EMBL" id="KB097304">
    <property type="protein sequence ID" value="ESN97791.1"/>
    <property type="molecule type" value="Genomic_DNA"/>
</dbReference>
<evidence type="ECO:0000256" key="4">
    <source>
        <dbReference type="ARBA" id="ARBA00023034"/>
    </source>
</evidence>
<keyword evidence="12" id="KW-1185">Reference proteome</keyword>
<evidence type="ECO:0000256" key="8">
    <source>
        <dbReference type="ARBA" id="ARBA00023485"/>
    </source>
</evidence>
<reference evidence="12" key="1">
    <citation type="submission" date="2012-12" db="EMBL/GenBank/DDBJ databases">
        <authorList>
            <person name="Hellsten U."/>
            <person name="Grimwood J."/>
            <person name="Chapman J.A."/>
            <person name="Shapiro H."/>
            <person name="Aerts A."/>
            <person name="Otillar R.P."/>
            <person name="Terry A.Y."/>
            <person name="Boore J.L."/>
            <person name="Simakov O."/>
            <person name="Marletaz F."/>
            <person name="Cho S.-J."/>
            <person name="Edsinger-Gonzales E."/>
            <person name="Havlak P."/>
            <person name="Kuo D.-H."/>
            <person name="Larsson T."/>
            <person name="Lv J."/>
            <person name="Arendt D."/>
            <person name="Savage R."/>
            <person name="Osoegawa K."/>
            <person name="de Jong P."/>
            <person name="Lindberg D.R."/>
            <person name="Seaver E.C."/>
            <person name="Weisblat D.A."/>
            <person name="Putnam N.H."/>
            <person name="Grigoriev I.V."/>
            <person name="Rokhsar D.S."/>
        </authorList>
    </citation>
    <scope>NUCLEOTIDE SEQUENCE</scope>
</reference>
<comment type="similarity">
    <text evidence="7">Belongs to the SPRING family.</text>
</comment>
<reference evidence="10 12" key="2">
    <citation type="journal article" date="2013" name="Nature">
        <title>Insights into bilaterian evolution from three spiralian genomes.</title>
        <authorList>
            <person name="Simakov O."/>
            <person name="Marletaz F."/>
            <person name="Cho S.J."/>
            <person name="Edsinger-Gonzales E."/>
            <person name="Havlak P."/>
            <person name="Hellsten U."/>
            <person name="Kuo D.H."/>
            <person name="Larsson T."/>
            <person name="Lv J."/>
            <person name="Arendt D."/>
            <person name="Savage R."/>
            <person name="Osoegawa K."/>
            <person name="de Jong P."/>
            <person name="Grimwood J."/>
            <person name="Chapman J.A."/>
            <person name="Shapiro H."/>
            <person name="Aerts A."/>
            <person name="Otillar R.P."/>
            <person name="Terry A.Y."/>
            <person name="Boore J.L."/>
            <person name="Grigoriev I.V."/>
            <person name="Lindberg D.R."/>
            <person name="Seaver E.C."/>
            <person name="Weisblat D.A."/>
            <person name="Putnam N.H."/>
            <person name="Rokhsar D.S."/>
        </authorList>
    </citation>
    <scope>NUCLEOTIDE SEQUENCE</scope>
</reference>